<proteinExistence type="predicted"/>
<dbReference type="RefSeq" id="WP_149916802.1">
    <property type="nucleotide sequence ID" value="NZ_QUSG01000006.1"/>
</dbReference>
<protein>
    <submittedName>
        <fullName evidence="1">Uncharacterized protein</fullName>
    </submittedName>
</protein>
<dbReference type="AlphaFoldDB" id="A0A7J4X4G2"/>
<dbReference type="Proteomes" id="UP000436911">
    <property type="component" value="Unassembled WGS sequence"/>
</dbReference>
<evidence type="ECO:0000313" key="2">
    <source>
        <dbReference type="Proteomes" id="UP000436911"/>
    </source>
</evidence>
<dbReference type="EMBL" id="QUSG01000006">
    <property type="protein sequence ID" value="KAA3527051.1"/>
    <property type="molecule type" value="Genomic_DNA"/>
</dbReference>
<comment type="caution">
    <text evidence="1">The sequence shown here is derived from an EMBL/GenBank/DDBJ whole genome shotgun (WGS) entry which is preliminary data.</text>
</comment>
<gene>
    <name evidence="1" type="ORF">DXT89_14040</name>
</gene>
<evidence type="ECO:0000313" key="1">
    <source>
        <dbReference type="EMBL" id="KAA3527051.1"/>
    </source>
</evidence>
<reference evidence="1 2" key="1">
    <citation type="submission" date="2018-08" db="EMBL/GenBank/DDBJ databases">
        <title>Genome sequencing of Agrobacterium vitis strain ICMP 10754.</title>
        <authorList>
            <person name="Visnovsky S.B."/>
            <person name="Pitman A.R."/>
        </authorList>
    </citation>
    <scope>NUCLEOTIDE SEQUENCE [LARGE SCALE GENOMIC DNA]</scope>
    <source>
        <strain evidence="1 2">ICMP 10754</strain>
    </source>
</reference>
<organism evidence="1 2">
    <name type="scientific">Agrobacterium vitis</name>
    <name type="common">Rhizobium vitis</name>
    <dbReference type="NCBI Taxonomy" id="373"/>
    <lineage>
        <taxon>Bacteria</taxon>
        <taxon>Pseudomonadati</taxon>
        <taxon>Pseudomonadota</taxon>
        <taxon>Alphaproteobacteria</taxon>
        <taxon>Hyphomicrobiales</taxon>
        <taxon>Rhizobiaceae</taxon>
        <taxon>Rhizobium/Agrobacterium group</taxon>
        <taxon>Agrobacterium</taxon>
    </lineage>
</organism>
<name>A0A7J4X4G2_AGRVI</name>
<sequence length="90" mass="9116">MAYVPDNLVLLSSPIGGASPRLFGYNNSTPDGLSTLNGAGYWSDGIAKGLRAGDLIDVVQTGTVKYIRLQVASVSTSAGTATTAAPTAIT</sequence>
<accession>A0A7J4X4G2</accession>